<dbReference type="Proteomes" id="UP001228504">
    <property type="component" value="Unassembled WGS sequence"/>
</dbReference>
<reference evidence="1 2" key="1">
    <citation type="submission" date="2023-07" db="EMBL/GenBank/DDBJ databases">
        <title>Genomic Encyclopedia of Type Strains, Phase IV (KMG-IV): sequencing the most valuable type-strain genomes for metagenomic binning, comparative biology and taxonomic classification.</title>
        <authorList>
            <person name="Goeker M."/>
        </authorList>
    </citation>
    <scope>NUCLEOTIDE SEQUENCE [LARGE SCALE GENOMIC DNA]</scope>
    <source>
        <strain evidence="1 2">DSM 20694</strain>
    </source>
</reference>
<evidence type="ECO:0000313" key="1">
    <source>
        <dbReference type="EMBL" id="MDQ0148492.1"/>
    </source>
</evidence>
<evidence type="ECO:0000313" key="2">
    <source>
        <dbReference type="Proteomes" id="UP001228504"/>
    </source>
</evidence>
<sequence>MKLSVKIDDNIPRFNCDECYKCHSKMGVSLCKYKHRGCCFYYPKFNLVDLQRMVKDPEGKPVINKILNNKKAKIFNYYIQEVGYFDKEGYKNYLKSSNFKLDKSEPFDKTLYFKACPFVVDGKGCSIPSKFRTPVCNFFLCKEIKHTANFNNLIHTYELAAKEYYHYYEWENENLIELFEEKGLTLKNNLKESLEFLKNLKIYYCEFPKLEDFNSEKNLNTKLSIAK</sequence>
<protein>
    <recommendedName>
        <fullName evidence="3">YkgJ family cysteine cluster protein</fullName>
    </recommendedName>
</protein>
<dbReference type="RefSeq" id="WP_307482602.1">
    <property type="nucleotide sequence ID" value="NZ_JAUSUF010000001.1"/>
</dbReference>
<accession>A0ABT9UPB8</accession>
<organism evidence="1 2">
    <name type="scientific">Eubacterium multiforme</name>
    <dbReference type="NCBI Taxonomy" id="83339"/>
    <lineage>
        <taxon>Bacteria</taxon>
        <taxon>Bacillati</taxon>
        <taxon>Bacillota</taxon>
        <taxon>Clostridia</taxon>
        <taxon>Eubacteriales</taxon>
        <taxon>Eubacteriaceae</taxon>
        <taxon>Eubacterium</taxon>
    </lineage>
</organism>
<dbReference type="EMBL" id="JAUSUF010000001">
    <property type="protein sequence ID" value="MDQ0148492.1"/>
    <property type="molecule type" value="Genomic_DNA"/>
</dbReference>
<gene>
    <name evidence="1" type="ORF">J2S18_000409</name>
</gene>
<evidence type="ECO:0008006" key="3">
    <source>
        <dbReference type="Google" id="ProtNLM"/>
    </source>
</evidence>
<proteinExistence type="predicted"/>
<keyword evidence="2" id="KW-1185">Reference proteome</keyword>
<comment type="caution">
    <text evidence="1">The sequence shown here is derived from an EMBL/GenBank/DDBJ whole genome shotgun (WGS) entry which is preliminary data.</text>
</comment>
<name>A0ABT9UPB8_9FIRM</name>